<proteinExistence type="inferred from homology"/>
<dbReference type="InterPro" id="IPR001537">
    <property type="entry name" value="SpoU_MeTrfase"/>
</dbReference>
<dbReference type="Gene3D" id="3.30.1330.30">
    <property type="match status" value="1"/>
</dbReference>
<dbReference type="CDD" id="cd18095">
    <property type="entry name" value="SpoU-like_rRNA-MTase"/>
    <property type="match status" value="1"/>
</dbReference>
<dbReference type="RefSeq" id="WP_282910254.1">
    <property type="nucleotide sequence ID" value="NZ_JAGRPV010000001.1"/>
</dbReference>
<dbReference type="Pfam" id="PF00588">
    <property type="entry name" value="SpoU_methylase"/>
    <property type="match status" value="1"/>
</dbReference>
<sequence length="296" mass="31409">MPVFEQAIASVANPRVKGWAKLSERKYRQQSGRFKLEGVHLVLEALEAGWPLEAVVFDEGFGLPEELLPYAERGGSGDGQAAETAWIPVSPDIIAKCSETETPQPVFAVAIKRSVEREALFGSGPSEDADTMAALRRRGPVVVLDGVQDPGNVGTIVRCAAASGAAAVVLGKGTADLYNAKTLRATMGSLFRVPTIEADLSELLPEAKRQGAVLYGTSLQAELSCYEIDLTGGDVWLLFGNEGAGLSAQAQALIDRPIIIPMTGYAESLNVAMAATVLLFEAQRQRLVLNSQGPSL</sequence>
<evidence type="ECO:0000313" key="6">
    <source>
        <dbReference type="Proteomes" id="UP001161691"/>
    </source>
</evidence>
<comment type="caution">
    <text evidence="5">The sequence shown here is derived from an EMBL/GenBank/DDBJ whole genome shotgun (WGS) entry which is preliminary data.</text>
</comment>
<accession>A0ABT6TKV3</accession>
<dbReference type="GO" id="GO:0032259">
    <property type="term" value="P:methylation"/>
    <property type="evidence" value="ECO:0007669"/>
    <property type="project" value="UniProtKB-KW"/>
</dbReference>
<feature type="domain" description="RNA 2-O ribose methyltransferase substrate binding" evidence="4">
    <location>
        <begin position="35"/>
        <end position="116"/>
    </location>
</feature>
<name>A0ABT6TKV3_9BACL</name>
<dbReference type="PANTHER" id="PTHR43191:SF2">
    <property type="entry name" value="RRNA METHYLTRANSFERASE 3, MITOCHONDRIAL"/>
    <property type="match status" value="1"/>
</dbReference>
<dbReference type="InterPro" id="IPR051259">
    <property type="entry name" value="rRNA_Methyltransferase"/>
</dbReference>
<dbReference type="EMBL" id="JAGRPV010000001">
    <property type="protein sequence ID" value="MDI4647492.1"/>
    <property type="molecule type" value="Genomic_DNA"/>
</dbReference>
<evidence type="ECO:0000256" key="1">
    <source>
        <dbReference type="ARBA" id="ARBA00007228"/>
    </source>
</evidence>
<evidence type="ECO:0000313" key="5">
    <source>
        <dbReference type="EMBL" id="MDI4647492.1"/>
    </source>
</evidence>
<keyword evidence="2 5" id="KW-0489">Methyltransferase</keyword>
<protein>
    <submittedName>
        <fullName evidence="5">RNA methyltransferase</fullName>
    </submittedName>
</protein>
<dbReference type="InterPro" id="IPR029064">
    <property type="entry name" value="Ribosomal_eL30-like_sf"/>
</dbReference>
<keyword evidence="3" id="KW-0808">Transferase</keyword>
<organism evidence="5 6">
    <name type="scientific">Cohnella hashimotonis</name>
    <dbReference type="NCBI Taxonomy" id="2826895"/>
    <lineage>
        <taxon>Bacteria</taxon>
        <taxon>Bacillati</taxon>
        <taxon>Bacillota</taxon>
        <taxon>Bacilli</taxon>
        <taxon>Bacillales</taxon>
        <taxon>Paenibacillaceae</taxon>
        <taxon>Cohnella</taxon>
    </lineage>
</organism>
<dbReference type="Proteomes" id="UP001161691">
    <property type="component" value="Unassembled WGS sequence"/>
</dbReference>
<evidence type="ECO:0000256" key="2">
    <source>
        <dbReference type="ARBA" id="ARBA00022603"/>
    </source>
</evidence>
<dbReference type="Gene3D" id="3.40.1280.10">
    <property type="match status" value="1"/>
</dbReference>
<dbReference type="SUPFAM" id="SSF75217">
    <property type="entry name" value="alpha/beta knot"/>
    <property type="match status" value="1"/>
</dbReference>
<keyword evidence="6" id="KW-1185">Reference proteome</keyword>
<dbReference type="Pfam" id="PF22435">
    <property type="entry name" value="MRM3-like_sub_bind"/>
    <property type="match status" value="1"/>
</dbReference>
<comment type="similarity">
    <text evidence="1">Belongs to the class IV-like SAM-binding methyltransferase superfamily. RNA methyltransferase TrmH family.</text>
</comment>
<evidence type="ECO:0000259" key="4">
    <source>
        <dbReference type="SMART" id="SM00967"/>
    </source>
</evidence>
<gene>
    <name evidence="5" type="ORF">KB449_21155</name>
</gene>
<dbReference type="InterPro" id="IPR053888">
    <property type="entry name" value="MRM3-like_sub_bind"/>
</dbReference>
<reference evidence="5" key="1">
    <citation type="submission" date="2023-04" db="EMBL/GenBank/DDBJ databases">
        <title>Comparative genomic analysis of Cohnella hashimotonis sp. nov., isolated from the International Space Station.</title>
        <authorList>
            <person name="Venkateswaran K."/>
            <person name="Simpson A."/>
        </authorList>
    </citation>
    <scope>NUCLEOTIDE SEQUENCE</scope>
    <source>
        <strain evidence="5">F6_2S_P_1</strain>
    </source>
</reference>
<evidence type="ECO:0000256" key="3">
    <source>
        <dbReference type="ARBA" id="ARBA00022679"/>
    </source>
</evidence>
<dbReference type="InterPro" id="IPR013123">
    <property type="entry name" value="SpoU_subst-bd"/>
</dbReference>
<dbReference type="InterPro" id="IPR029028">
    <property type="entry name" value="Alpha/beta_knot_MTases"/>
</dbReference>
<dbReference type="InterPro" id="IPR029026">
    <property type="entry name" value="tRNA_m1G_MTases_N"/>
</dbReference>
<dbReference type="GO" id="GO:0008168">
    <property type="term" value="F:methyltransferase activity"/>
    <property type="evidence" value="ECO:0007669"/>
    <property type="project" value="UniProtKB-KW"/>
</dbReference>
<dbReference type="SUPFAM" id="SSF55315">
    <property type="entry name" value="L30e-like"/>
    <property type="match status" value="1"/>
</dbReference>
<dbReference type="SMART" id="SM00967">
    <property type="entry name" value="SpoU_sub_bind"/>
    <property type="match status" value="1"/>
</dbReference>
<dbReference type="PANTHER" id="PTHR43191">
    <property type="entry name" value="RRNA METHYLTRANSFERASE 3"/>
    <property type="match status" value="1"/>
</dbReference>